<dbReference type="InterPro" id="IPR002081">
    <property type="entry name" value="Cryptochrome/DNA_photolyase_1"/>
</dbReference>
<evidence type="ECO:0000256" key="7">
    <source>
        <dbReference type="ARBA" id="ARBA00022991"/>
    </source>
</evidence>
<evidence type="ECO:0000256" key="14">
    <source>
        <dbReference type="RuleBase" id="RU004182"/>
    </source>
</evidence>
<evidence type="ECO:0000256" key="8">
    <source>
        <dbReference type="ARBA" id="ARBA00031671"/>
    </source>
</evidence>
<feature type="binding site" evidence="12">
    <location>
        <begin position="370"/>
        <end position="372"/>
    </location>
    <ligand>
        <name>FAD</name>
        <dbReference type="ChEBI" id="CHEBI:57692"/>
    </ligand>
</feature>
<dbReference type="PROSITE" id="PS51645">
    <property type="entry name" value="PHR_CRY_ALPHA_BETA"/>
    <property type="match status" value="1"/>
</dbReference>
<dbReference type="InterPro" id="IPR036134">
    <property type="entry name" value="Crypto/Photolyase_FAD-like_sf"/>
</dbReference>
<keyword evidence="7 14" id="KW-0157">Chromophore</keyword>
<dbReference type="Pfam" id="PF03441">
    <property type="entry name" value="FAD_binding_7"/>
    <property type="match status" value="1"/>
</dbReference>
<evidence type="ECO:0000256" key="10">
    <source>
        <dbReference type="ARBA" id="ARBA00059220"/>
    </source>
</evidence>
<evidence type="ECO:0000256" key="3">
    <source>
        <dbReference type="ARBA" id="ARBA00013149"/>
    </source>
</evidence>
<dbReference type="SUPFAM" id="SSF52425">
    <property type="entry name" value="Cryptochrome/photolyase, N-terminal domain"/>
    <property type="match status" value="1"/>
</dbReference>
<proteinExistence type="inferred from homology"/>
<evidence type="ECO:0000256" key="2">
    <source>
        <dbReference type="ARBA" id="ARBA00005862"/>
    </source>
</evidence>
<comment type="cofactor">
    <cofactor evidence="1">
        <name>(6R)-5,10-methylene-5,6,7,8-tetrahydrofolate</name>
        <dbReference type="ChEBI" id="CHEBI:15636"/>
    </cofactor>
</comment>
<dbReference type="FunFam" id="1.10.579.10:FF:000003">
    <property type="entry name" value="Deoxyribodipyrimidine photo-lyase"/>
    <property type="match status" value="1"/>
</dbReference>
<protein>
    <recommendedName>
        <fullName evidence="4">Deoxyribodipyrimidine photo-lyase</fullName>
        <ecNumber evidence="3">4.1.99.3</ecNumber>
    </recommendedName>
    <alternativeName>
        <fullName evidence="8">DNA photolyase</fullName>
    </alternativeName>
    <alternativeName>
        <fullName evidence="11">Photoreactivating enzyme</fullName>
    </alternativeName>
</protein>
<dbReference type="GO" id="GO:0009416">
    <property type="term" value="P:response to light stimulus"/>
    <property type="evidence" value="ECO:0007669"/>
    <property type="project" value="TreeGrafter"/>
</dbReference>
<comment type="catalytic activity">
    <reaction evidence="9">
        <text>cyclobutadipyrimidine (in DNA) = 2 pyrimidine residues (in DNA).</text>
        <dbReference type="EC" id="4.1.99.3"/>
    </reaction>
</comment>
<dbReference type="GO" id="GO:0003904">
    <property type="term" value="F:deoxyribodipyrimidine photo-lyase activity"/>
    <property type="evidence" value="ECO:0007669"/>
    <property type="project" value="UniProtKB-EC"/>
</dbReference>
<comment type="similarity">
    <text evidence="14">Belongs to the DNA photolyase family.</text>
</comment>
<evidence type="ECO:0000256" key="11">
    <source>
        <dbReference type="ARBA" id="ARBA00083107"/>
    </source>
</evidence>
<comment type="similarity">
    <text evidence="2">Belongs to the DNA photolyase class-1 family.</text>
</comment>
<evidence type="ECO:0000256" key="12">
    <source>
        <dbReference type="PIRSR" id="PIRSR602081-1"/>
    </source>
</evidence>
<dbReference type="Gene3D" id="3.40.50.620">
    <property type="entry name" value="HUPs"/>
    <property type="match status" value="1"/>
</dbReference>
<dbReference type="InterPro" id="IPR018394">
    <property type="entry name" value="DNA_photolyase_1_CS_C"/>
</dbReference>
<dbReference type="Proteomes" id="UP000279760">
    <property type="component" value="Chromosome 2"/>
</dbReference>
<dbReference type="PANTHER" id="PTHR11455">
    <property type="entry name" value="CRYPTOCHROME"/>
    <property type="match status" value="1"/>
</dbReference>
<gene>
    <name evidence="16" type="ORF">ECB94_22505</name>
</gene>
<organism evidence="16 17">
    <name type="scientific">Vibrio mediterranei</name>
    <dbReference type="NCBI Taxonomy" id="689"/>
    <lineage>
        <taxon>Bacteria</taxon>
        <taxon>Pseudomonadati</taxon>
        <taxon>Pseudomonadota</taxon>
        <taxon>Gammaproteobacteria</taxon>
        <taxon>Vibrionales</taxon>
        <taxon>Vibrionaceae</taxon>
        <taxon>Vibrio</taxon>
    </lineage>
</organism>
<name>A0A3G4VKB1_9VIBR</name>
<feature type="domain" description="Photolyase/cryptochrome alpha/beta" evidence="15">
    <location>
        <begin position="1"/>
        <end position="132"/>
    </location>
</feature>
<dbReference type="Gene3D" id="1.25.40.80">
    <property type="match status" value="1"/>
</dbReference>
<dbReference type="PROSITE" id="PS00691">
    <property type="entry name" value="DNA_PHOTOLYASES_1_2"/>
    <property type="match status" value="1"/>
</dbReference>
<feature type="binding site" evidence="12">
    <location>
        <position position="220"/>
    </location>
    <ligand>
        <name>FAD</name>
        <dbReference type="ChEBI" id="CHEBI:57692"/>
    </ligand>
</feature>
<evidence type="ECO:0000256" key="4">
    <source>
        <dbReference type="ARBA" id="ARBA00014046"/>
    </source>
</evidence>
<dbReference type="RefSeq" id="WP_124941740.1">
    <property type="nucleotide sequence ID" value="NZ_CP033578.1"/>
</dbReference>
<evidence type="ECO:0000256" key="13">
    <source>
        <dbReference type="PIRSR" id="PIRSR602081-2"/>
    </source>
</evidence>
<dbReference type="GO" id="GO:0003677">
    <property type="term" value="F:DNA binding"/>
    <property type="evidence" value="ECO:0007669"/>
    <property type="project" value="TreeGrafter"/>
</dbReference>
<dbReference type="Pfam" id="PF00875">
    <property type="entry name" value="DNA_photolyase"/>
    <property type="match status" value="1"/>
</dbReference>
<feature type="binding site" evidence="12">
    <location>
        <begin position="272"/>
        <end position="279"/>
    </location>
    <ligand>
        <name>FAD</name>
        <dbReference type="ChEBI" id="CHEBI:57692"/>
    </ligand>
</feature>
<dbReference type="InterPro" id="IPR036155">
    <property type="entry name" value="Crypto/Photolyase_N_sf"/>
</dbReference>
<feature type="binding site" evidence="12">
    <location>
        <begin position="232"/>
        <end position="236"/>
    </location>
    <ligand>
        <name>FAD</name>
        <dbReference type="ChEBI" id="CHEBI:57692"/>
    </ligand>
</feature>
<accession>A0A3G4VKB1</accession>
<dbReference type="GO" id="GO:0071949">
    <property type="term" value="F:FAD binding"/>
    <property type="evidence" value="ECO:0007669"/>
    <property type="project" value="TreeGrafter"/>
</dbReference>
<dbReference type="EMBL" id="CP033578">
    <property type="protein sequence ID" value="AYV24042.1"/>
    <property type="molecule type" value="Genomic_DNA"/>
</dbReference>
<dbReference type="NCBIfam" id="NF007955">
    <property type="entry name" value="PRK10674.1"/>
    <property type="match status" value="1"/>
</dbReference>
<evidence type="ECO:0000256" key="6">
    <source>
        <dbReference type="ARBA" id="ARBA00022827"/>
    </source>
</evidence>
<comment type="cofactor">
    <cofactor evidence="12">
        <name>FAD</name>
        <dbReference type="ChEBI" id="CHEBI:57692"/>
    </cofactor>
    <text evidence="12">Binds 1 FAD per subunit.</text>
</comment>
<keyword evidence="6 12" id="KW-0274">FAD</keyword>
<evidence type="ECO:0000313" key="16">
    <source>
        <dbReference type="EMBL" id="AYV24042.1"/>
    </source>
</evidence>
<dbReference type="PRINTS" id="PR00147">
    <property type="entry name" value="DNAPHOTLYASE"/>
</dbReference>
<comment type="function">
    <text evidence="10">Involved in repair of UV radiation-induced DNA damage. Catalyzes the light-dependent monomerization (300-600 nm) of cyclobutyl pyrimidine dimers (in cis-syn configuration), which are formed between adjacent bases on the same DNA strand upon exposure to ultraviolet radiation.</text>
</comment>
<reference evidence="16 17" key="1">
    <citation type="submission" date="2018-11" db="EMBL/GenBank/DDBJ databases">
        <title>Complete Genome Sequence of Vbrio mediterranei 117-T6: a Potential Pathogen Bacteria Isolated from the Conchocelis of Pyropia.</title>
        <authorList>
            <person name="Liu Q."/>
        </authorList>
    </citation>
    <scope>NUCLEOTIDE SEQUENCE [LARGE SCALE GENOMIC DNA]</scope>
    <source>
        <strain evidence="16 17">117-T6</strain>
    </source>
</reference>
<dbReference type="InterPro" id="IPR005101">
    <property type="entry name" value="Cryptochr/Photolyase_FAD-bd"/>
</dbReference>
<dbReference type="GO" id="GO:0000719">
    <property type="term" value="P:photoreactive repair"/>
    <property type="evidence" value="ECO:0007669"/>
    <property type="project" value="UniProtKB-ARBA"/>
</dbReference>
<evidence type="ECO:0000259" key="15">
    <source>
        <dbReference type="PROSITE" id="PS51645"/>
    </source>
</evidence>
<dbReference type="InterPro" id="IPR006050">
    <property type="entry name" value="DNA_photolyase_N"/>
</dbReference>
<feature type="site" description="Electron transfer via tryptophanyl radical" evidence="13">
    <location>
        <position position="304"/>
    </location>
</feature>
<feature type="binding site" evidence="12">
    <location>
        <position position="269"/>
    </location>
    <ligand>
        <name>FAD</name>
        <dbReference type="ChEBI" id="CHEBI:57692"/>
    </ligand>
</feature>
<dbReference type="AlphaFoldDB" id="A0A3G4VKB1"/>
<sequence length="467" mass="54057">MRLVLFNRDLRVTDNTALIEAIDGETPVIAAFVATPEQWKSHSLSPIQADLIWRRLTVLQSELKQINVPLIYQEAQDYAAANTWLAEICHQFDVQEVFLNRDYEINEANRIQELLEIAGTEWRVRAFDDKCILKPGSVLNQKGDYFKVFTPFKKAWLKIVGEFIVRKPQVSALVTAPANLLFDSSSSFSYPTRDSSGWSVDSHEIIQQLRDFSADKANLYQAERDFPALDSTSMLSPYLAIGAISARQCVARLKYDAANTSLSTGAETWLSELIWREFYQHLIYFEPKLCKHHGYLSWEKHLKWTGKLDHFKQWCEGKTGYPIVDAAMRQLNTKGWMHNRLRMVVASFLTKDLHLDWRLGEQYFMTQLIDGDFAANNGGWQWCASTGCDGQPYFRIFNPISQGEKFDANGEFIRTWIPELNSVPNKFIHKPWLWNEFENVDYPQPIVDHKIQRDITLALYKDAKDQH</sequence>
<evidence type="ECO:0000256" key="9">
    <source>
        <dbReference type="ARBA" id="ARBA00033999"/>
    </source>
</evidence>
<dbReference type="Gene3D" id="1.10.579.10">
    <property type="entry name" value="DNA Cyclobutane Dipyrimidine Photolyase, subunit A, domain 3"/>
    <property type="match status" value="1"/>
</dbReference>
<dbReference type="InterPro" id="IPR014729">
    <property type="entry name" value="Rossmann-like_a/b/a_fold"/>
</dbReference>
<evidence type="ECO:0000256" key="1">
    <source>
        <dbReference type="ARBA" id="ARBA00001932"/>
    </source>
</evidence>
<feature type="site" description="Electron transfer via tryptophanyl radical" evidence="13">
    <location>
        <position position="380"/>
    </location>
</feature>
<dbReference type="PANTHER" id="PTHR11455:SF9">
    <property type="entry name" value="CRYPTOCHROME CIRCADIAN CLOCK 5 ISOFORM X1"/>
    <property type="match status" value="1"/>
</dbReference>
<keyword evidence="5 12" id="KW-0285">Flavoprotein</keyword>
<evidence type="ECO:0000256" key="5">
    <source>
        <dbReference type="ARBA" id="ARBA00022630"/>
    </source>
</evidence>
<keyword evidence="16" id="KW-0456">Lyase</keyword>
<dbReference type="PROSITE" id="PS00394">
    <property type="entry name" value="DNA_PHOTOLYASES_1_1"/>
    <property type="match status" value="1"/>
</dbReference>
<feature type="site" description="Electron transfer via tryptophanyl radical" evidence="13">
    <location>
        <position position="357"/>
    </location>
</feature>
<evidence type="ECO:0000313" key="17">
    <source>
        <dbReference type="Proteomes" id="UP000279760"/>
    </source>
</evidence>
<dbReference type="EC" id="4.1.99.3" evidence="3"/>
<dbReference type="SUPFAM" id="SSF48173">
    <property type="entry name" value="Cryptochrome/photolyase FAD-binding domain"/>
    <property type="match status" value="1"/>
</dbReference>